<reference evidence="3 4" key="1">
    <citation type="submission" date="2014-09" db="EMBL/GenBank/DDBJ databases">
        <title>Genome sequencing of Methyloceanibacter caenitepidi Gela4.</title>
        <authorList>
            <person name="Takeuchi M."/>
            <person name="Susumu S."/>
            <person name="Kamagata Y."/>
            <person name="Oshima K."/>
            <person name="Hattori M."/>
            <person name="Iwasaki W."/>
        </authorList>
    </citation>
    <scope>NUCLEOTIDE SEQUENCE [LARGE SCALE GENOMIC DNA]</scope>
    <source>
        <strain evidence="3 4">Gela4</strain>
    </source>
</reference>
<organism evidence="3 4">
    <name type="scientific">Methyloceanibacter caenitepidi</name>
    <dbReference type="NCBI Taxonomy" id="1384459"/>
    <lineage>
        <taxon>Bacteria</taxon>
        <taxon>Pseudomonadati</taxon>
        <taxon>Pseudomonadota</taxon>
        <taxon>Alphaproteobacteria</taxon>
        <taxon>Hyphomicrobiales</taxon>
        <taxon>Hyphomicrobiaceae</taxon>
        <taxon>Methyloceanibacter</taxon>
    </lineage>
</organism>
<protein>
    <recommendedName>
        <fullName evidence="2">Lysozyme inhibitor LprI-like N-terminal domain-containing protein</fullName>
    </recommendedName>
</protein>
<name>A0A0A8K047_9HYPH</name>
<dbReference type="Pfam" id="PF07007">
    <property type="entry name" value="LprI"/>
    <property type="match status" value="1"/>
</dbReference>
<dbReference type="RefSeq" id="WP_156137371.1">
    <property type="nucleotide sequence ID" value="NZ_AP014648.1"/>
</dbReference>
<dbReference type="OrthoDB" id="7340239at2"/>
<dbReference type="Gene3D" id="1.20.1270.180">
    <property type="match status" value="1"/>
</dbReference>
<dbReference type="STRING" id="1384459.GL4_0708"/>
<feature type="chain" id="PRO_5002055522" description="Lysozyme inhibitor LprI-like N-terminal domain-containing protein" evidence="1">
    <location>
        <begin position="25"/>
        <end position="146"/>
    </location>
</feature>
<dbReference type="KEGG" id="mcg:GL4_0708"/>
<accession>A0A0A8K047</accession>
<feature type="signal peptide" evidence="1">
    <location>
        <begin position="1"/>
        <end position="24"/>
    </location>
</feature>
<gene>
    <name evidence="3" type="ORF">GL4_0708</name>
</gene>
<dbReference type="EMBL" id="AP014648">
    <property type="protein sequence ID" value="BAQ16171.1"/>
    <property type="molecule type" value="Genomic_DNA"/>
</dbReference>
<dbReference type="Proteomes" id="UP000031643">
    <property type="component" value="Chromosome"/>
</dbReference>
<dbReference type="HOGENOM" id="CLU_128596_8_1_5"/>
<evidence type="ECO:0000313" key="4">
    <source>
        <dbReference type="Proteomes" id="UP000031643"/>
    </source>
</evidence>
<evidence type="ECO:0000313" key="3">
    <source>
        <dbReference type="EMBL" id="BAQ16171.1"/>
    </source>
</evidence>
<feature type="domain" description="Lysozyme inhibitor LprI-like N-terminal" evidence="2">
    <location>
        <begin position="35"/>
        <end position="134"/>
    </location>
</feature>
<evidence type="ECO:0000259" key="2">
    <source>
        <dbReference type="Pfam" id="PF07007"/>
    </source>
</evidence>
<evidence type="ECO:0000256" key="1">
    <source>
        <dbReference type="SAM" id="SignalP"/>
    </source>
</evidence>
<dbReference type="InterPro" id="IPR009739">
    <property type="entry name" value="LprI-like_N"/>
</dbReference>
<dbReference type="AlphaFoldDB" id="A0A0A8K047"/>
<sequence length="146" mass="15791">MRNVFLVALALAPLALVAALPARAADIESTCYTDCESQTTSNPEYKACLSRRADAADAALNEAYGTLKSAIRRHADVMGQKPVIQLEGLTAAQKKWIAYRDENCTFEDELAFGGTSIGGNYAACLCALSLERVADFARIQRQLLSE</sequence>
<keyword evidence="1" id="KW-0732">Signal</keyword>
<keyword evidence="4" id="KW-1185">Reference proteome</keyword>
<proteinExistence type="predicted"/>